<evidence type="ECO:0000256" key="5">
    <source>
        <dbReference type="ARBA" id="ARBA00023242"/>
    </source>
</evidence>
<evidence type="ECO:0000256" key="4">
    <source>
        <dbReference type="ARBA" id="ARBA00022833"/>
    </source>
</evidence>
<dbReference type="FunFam" id="3.30.40.10:FF:000033">
    <property type="entry name" value="Polycomb group RING finger protein 3"/>
    <property type="match status" value="1"/>
</dbReference>
<evidence type="ECO:0000256" key="2">
    <source>
        <dbReference type="ARBA" id="ARBA00022723"/>
    </source>
</evidence>
<dbReference type="Pfam" id="PF13923">
    <property type="entry name" value="zf-C3HC4_2"/>
    <property type="match status" value="1"/>
</dbReference>
<dbReference type="SMART" id="SM00184">
    <property type="entry name" value="RING"/>
    <property type="match status" value="1"/>
</dbReference>
<dbReference type="AlphaFoldDB" id="A0A267H2F0"/>
<dbReference type="InterPro" id="IPR017907">
    <property type="entry name" value="Znf_RING_CS"/>
</dbReference>
<name>A0A267H2F0_9PLAT</name>
<gene>
    <name evidence="8" type="ORF">BOX15_Mlig002570g1</name>
</gene>
<evidence type="ECO:0000256" key="3">
    <source>
        <dbReference type="ARBA" id="ARBA00022771"/>
    </source>
</evidence>
<dbReference type="GO" id="GO:0000122">
    <property type="term" value="P:negative regulation of transcription by RNA polymerase II"/>
    <property type="evidence" value="ECO:0007669"/>
    <property type="project" value="TreeGrafter"/>
</dbReference>
<keyword evidence="3 6" id="KW-0863">Zinc-finger</keyword>
<dbReference type="EMBL" id="NIVC01000075">
    <property type="protein sequence ID" value="PAA91732.1"/>
    <property type="molecule type" value="Genomic_DNA"/>
</dbReference>
<dbReference type="InterPro" id="IPR001841">
    <property type="entry name" value="Znf_RING"/>
</dbReference>
<feature type="domain" description="RING-type" evidence="7">
    <location>
        <begin position="22"/>
        <end position="61"/>
    </location>
</feature>
<keyword evidence="9" id="KW-1185">Reference proteome</keyword>
<dbReference type="PANTHER" id="PTHR10825:SF72">
    <property type="entry name" value="UBIQUITIN-LIKE DOMAIN-CONTAINING PROTEIN"/>
    <property type="match status" value="1"/>
</dbReference>
<dbReference type="InterPro" id="IPR013083">
    <property type="entry name" value="Znf_RING/FYVE/PHD"/>
</dbReference>
<keyword evidence="4" id="KW-0862">Zinc</keyword>
<dbReference type="PROSITE" id="PS50089">
    <property type="entry name" value="ZF_RING_2"/>
    <property type="match status" value="1"/>
</dbReference>
<keyword evidence="5" id="KW-0539">Nucleus</keyword>
<organism evidence="8 9">
    <name type="scientific">Macrostomum lignano</name>
    <dbReference type="NCBI Taxonomy" id="282301"/>
    <lineage>
        <taxon>Eukaryota</taxon>
        <taxon>Metazoa</taxon>
        <taxon>Spiralia</taxon>
        <taxon>Lophotrochozoa</taxon>
        <taxon>Platyhelminthes</taxon>
        <taxon>Rhabditophora</taxon>
        <taxon>Macrostomorpha</taxon>
        <taxon>Macrostomida</taxon>
        <taxon>Macrostomidae</taxon>
        <taxon>Macrostomum</taxon>
    </lineage>
</organism>
<accession>A0A267H2F0</accession>
<dbReference type="InterPro" id="IPR032443">
    <property type="entry name" value="RAWUL"/>
</dbReference>
<keyword evidence="2" id="KW-0479">Metal-binding</keyword>
<evidence type="ECO:0000256" key="6">
    <source>
        <dbReference type="PROSITE-ProRule" id="PRU00175"/>
    </source>
</evidence>
<dbReference type="PROSITE" id="PS00518">
    <property type="entry name" value="ZF_RING_1"/>
    <property type="match status" value="1"/>
</dbReference>
<dbReference type="Proteomes" id="UP000215902">
    <property type="component" value="Unassembled WGS sequence"/>
</dbReference>
<comment type="caution">
    <text evidence="8">The sequence shown here is derived from an EMBL/GenBank/DDBJ whole genome shotgun (WGS) entry which is preliminary data.</text>
</comment>
<dbReference type="SUPFAM" id="SSF57850">
    <property type="entry name" value="RING/U-box"/>
    <property type="match status" value="1"/>
</dbReference>
<dbReference type="GO" id="GO:1990841">
    <property type="term" value="F:promoter-specific chromatin binding"/>
    <property type="evidence" value="ECO:0007669"/>
    <property type="project" value="TreeGrafter"/>
</dbReference>
<dbReference type="GO" id="GO:0008270">
    <property type="term" value="F:zinc ion binding"/>
    <property type="evidence" value="ECO:0007669"/>
    <property type="project" value="UniProtKB-KW"/>
</dbReference>
<dbReference type="GO" id="GO:0035102">
    <property type="term" value="C:PRC1 complex"/>
    <property type="evidence" value="ECO:0007669"/>
    <property type="project" value="TreeGrafter"/>
</dbReference>
<comment type="subcellular location">
    <subcellularLocation>
        <location evidence="1">Nucleus</location>
    </subcellularLocation>
</comment>
<dbReference type="PANTHER" id="PTHR10825">
    <property type="entry name" value="RING FINGER DOMAIN-CONTAINING, POLYCOMB GROUP COMPONENT"/>
    <property type="match status" value="1"/>
</dbReference>
<sequence>CKNTMHKLVHLPINQLNEHITCRLCQGYLIDATTIVECLHAFCRSCLLTHLTQQHACPVCDIQLHKGDPYRAIRLDRALQSLVYKLVPGLFKSEMTRRRQFYVEHPSAGSDRALSPEKRGDLLAPETASLVQDDERVSLSLELADTKRIRNGRLLRTDCVDQTRACYLLAPACLTVQQLQKFLRLKLDLRPTQSIAIFYTEDCLHADFSIMDIAYVYAWRRKGPLRLFYTVLESAAARASAGAAAAAAATGCPSSTFGLSSCSASDSGADANSS</sequence>
<dbReference type="STRING" id="282301.A0A267H2F0"/>
<evidence type="ECO:0000259" key="7">
    <source>
        <dbReference type="PROSITE" id="PS50089"/>
    </source>
</evidence>
<dbReference type="Gene3D" id="3.30.40.10">
    <property type="entry name" value="Zinc/RING finger domain, C3HC4 (zinc finger)"/>
    <property type="match status" value="1"/>
</dbReference>
<feature type="non-terminal residue" evidence="8">
    <location>
        <position position="1"/>
    </location>
</feature>
<proteinExistence type="predicted"/>
<reference evidence="8 9" key="1">
    <citation type="submission" date="2017-06" db="EMBL/GenBank/DDBJ databases">
        <title>A platform for efficient transgenesis in Macrostomum lignano, a flatworm model organism for stem cell research.</title>
        <authorList>
            <person name="Berezikov E."/>
        </authorList>
    </citation>
    <scope>NUCLEOTIDE SEQUENCE [LARGE SCALE GENOMIC DNA]</scope>
    <source>
        <strain evidence="8">DV1</strain>
        <tissue evidence="8">Whole organism</tissue>
    </source>
</reference>
<dbReference type="Gene3D" id="3.10.20.90">
    <property type="entry name" value="Phosphatidylinositol 3-kinase Catalytic Subunit, Chain A, domain 1"/>
    <property type="match status" value="1"/>
</dbReference>
<evidence type="ECO:0000313" key="8">
    <source>
        <dbReference type="EMBL" id="PAA91732.1"/>
    </source>
</evidence>
<dbReference type="OrthoDB" id="1305878at2759"/>
<evidence type="ECO:0000313" key="9">
    <source>
        <dbReference type="Proteomes" id="UP000215902"/>
    </source>
</evidence>
<evidence type="ECO:0000256" key="1">
    <source>
        <dbReference type="ARBA" id="ARBA00004123"/>
    </source>
</evidence>
<protein>
    <recommendedName>
        <fullName evidence="7">RING-type domain-containing protein</fullName>
    </recommendedName>
</protein>
<dbReference type="Pfam" id="PF16207">
    <property type="entry name" value="RAWUL"/>
    <property type="match status" value="1"/>
</dbReference>